<dbReference type="InterPro" id="IPR009548">
    <property type="entry name" value="Prkrip1"/>
</dbReference>
<reference evidence="2" key="1">
    <citation type="submission" date="2021-02" db="EMBL/GenBank/DDBJ databases">
        <title>First Annotated Genome of the Yellow-green Alga Tribonema minus.</title>
        <authorList>
            <person name="Mahan K.M."/>
        </authorList>
    </citation>
    <scope>NUCLEOTIDE SEQUENCE</scope>
    <source>
        <strain evidence="2">UTEX B ZZ1240</strain>
    </source>
</reference>
<sequence length="197" mass="20550">MGRYTTVQAYSDSNPKVAKVSYEQATQGGEKHTTASGRLQTDKVDNVMGSTAGAGSGEFHMYRAARRREIHRMAAIEAAAKADEERRALEATIEGKNAIEAAKTHKRAAKRQKRKAAAKRAKTGPGGAAADAAAGSDGGGGDSVGEEEFTYEPVSIALRKPAVVVNGAHVEIPTDGSFLERMRAVVGAQAVPEVGGA</sequence>
<dbReference type="GO" id="GO:0004860">
    <property type="term" value="F:protein kinase inhibitor activity"/>
    <property type="evidence" value="ECO:0007669"/>
    <property type="project" value="TreeGrafter"/>
</dbReference>
<dbReference type="OrthoDB" id="10067079at2759"/>
<dbReference type="PANTHER" id="PTHR13507">
    <property type="entry name" value="PRKR-INTERACTING PROTEIN 1"/>
    <property type="match status" value="1"/>
</dbReference>
<gene>
    <name evidence="2" type="ORF">JKP88DRAFT_350029</name>
</gene>
<dbReference type="GO" id="GO:0005730">
    <property type="term" value="C:nucleolus"/>
    <property type="evidence" value="ECO:0007669"/>
    <property type="project" value="TreeGrafter"/>
</dbReference>
<dbReference type="EMBL" id="JAFCMP010000490">
    <property type="protein sequence ID" value="KAG5179238.1"/>
    <property type="molecule type" value="Genomic_DNA"/>
</dbReference>
<comment type="caution">
    <text evidence="2">The sequence shown here is derived from an EMBL/GenBank/DDBJ whole genome shotgun (WGS) entry which is preliminary data.</text>
</comment>
<dbReference type="GO" id="GO:0019901">
    <property type="term" value="F:protein kinase binding"/>
    <property type="evidence" value="ECO:0007669"/>
    <property type="project" value="TreeGrafter"/>
</dbReference>
<feature type="region of interest" description="Disordered" evidence="1">
    <location>
        <begin position="1"/>
        <end position="36"/>
    </location>
</feature>
<accession>A0A835YZ44</accession>
<dbReference type="GO" id="GO:0003725">
    <property type="term" value="F:double-stranded RNA binding"/>
    <property type="evidence" value="ECO:0007669"/>
    <property type="project" value="InterPro"/>
</dbReference>
<evidence type="ECO:0000313" key="3">
    <source>
        <dbReference type="Proteomes" id="UP000664859"/>
    </source>
</evidence>
<proteinExistence type="predicted"/>
<dbReference type="Proteomes" id="UP000664859">
    <property type="component" value="Unassembled WGS sequence"/>
</dbReference>
<protein>
    <submittedName>
        <fullName evidence="2">Uncharacterized protein</fullName>
    </submittedName>
</protein>
<feature type="compositionally biased region" description="Polar residues" evidence="1">
    <location>
        <begin position="1"/>
        <end position="14"/>
    </location>
</feature>
<evidence type="ECO:0000256" key="1">
    <source>
        <dbReference type="SAM" id="MobiDB-lite"/>
    </source>
</evidence>
<feature type="compositionally biased region" description="Basic residues" evidence="1">
    <location>
        <begin position="104"/>
        <end position="122"/>
    </location>
</feature>
<feature type="region of interest" description="Disordered" evidence="1">
    <location>
        <begin position="100"/>
        <end position="146"/>
    </location>
</feature>
<evidence type="ECO:0000313" key="2">
    <source>
        <dbReference type="EMBL" id="KAG5179238.1"/>
    </source>
</evidence>
<keyword evidence="3" id="KW-1185">Reference proteome</keyword>
<dbReference type="Pfam" id="PF06658">
    <property type="entry name" value="DUF1168"/>
    <property type="match status" value="1"/>
</dbReference>
<organism evidence="2 3">
    <name type="scientific">Tribonema minus</name>
    <dbReference type="NCBI Taxonomy" id="303371"/>
    <lineage>
        <taxon>Eukaryota</taxon>
        <taxon>Sar</taxon>
        <taxon>Stramenopiles</taxon>
        <taxon>Ochrophyta</taxon>
        <taxon>PX clade</taxon>
        <taxon>Xanthophyceae</taxon>
        <taxon>Tribonematales</taxon>
        <taxon>Tribonemataceae</taxon>
        <taxon>Tribonema</taxon>
    </lineage>
</organism>
<dbReference type="PANTHER" id="PTHR13507:SF0">
    <property type="entry name" value="PRKR-INTERACTING PROTEIN 1"/>
    <property type="match status" value="1"/>
</dbReference>
<name>A0A835YZ44_9STRA</name>
<dbReference type="AlphaFoldDB" id="A0A835YZ44"/>